<dbReference type="Gene3D" id="1.10.260.40">
    <property type="entry name" value="lambda repressor-like DNA-binding domains"/>
    <property type="match status" value="1"/>
</dbReference>
<evidence type="ECO:0000259" key="6">
    <source>
        <dbReference type="PROSITE" id="PS50932"/>
    </source>
</evidence>
<dbReference type="CDD" id="cd06288">
    <property type="entry name" value="PBP1_sucrose_transcription_regulator"/>
    <property type="match status" value="1"/>
</dbReference>
<evidence type="ECO:0000256" key="3">
    <source>
        <dbReference type="ARBA" id="ARBA00023125"/>
    </source>
</evidence>
<keyword evidence="8" id="KW-1185">Reference proteome</keyword>
<dbReference type="Proteomes" id="UP001172708">
    <property type="component" value="Unassembled WGS sequence"/>
</dbReference>
<comment type="caution">
    <text evidence="7">The sequence shown here is derived from an EMBL/GenBank/DDBJ whole genome shotgun (WGS) entry which is preliminary data.</text>
</comment>
<dbReference type="EMBL" id="JAUHQA010000001">
    <property type="protein sequence ID" value="MDN4480550.1"/>
    <property type="molecule type" value="Genomic_DNA"/>
</dbReference>
<dbReference type="CDD" id="cd01392">
    <property type="entry name" value="HTH_LacI"/>
    <property type="match status" value="1"/>
</dbReference>
<dbReference type="Pfam" id="PF00532">
    <property type="entry name" value="Peripla_BP_1"/>
    <property type="match status" value="1"/>
</dbReference>
<keyword evidence="1" id="KW-0678">Repressor</keyword>
<dbReference type="InterPro" id="IPR000843">
    <property type="entry name" value="HTH_LacI"/>
</dbReference>
<dbReference type="SUPFAM" id="SSF47413">
    <property type="entry name" value="lambda repressor-like DNA-binding domains"/>
    <property type="match status" value="1"/>
</dbReference>
<keyword evidence="2" id="KW-0805">Transcription regulation</keyword>
<evidence type="ECO:0000313" key="7">
    <source>
        <dbReference type="EMBL" id="MDN4480550.1"/>
    </source>
</evidence>
<dbReference type="SMART" id="SM00354">
    <property type="entry name" value="HTH_LACI"/>
    <property type="match status" value="1"/>
</dbReference>
<dbReference type="InterPro" id="IPR010982">
    <property type="entry name" value="Lambda_DNA-bd_dom_sf"/>
</dbReference>
<evidence type="ECO:0000256" key="4">
    <source>
        <dbReference type="ARBA" id="ARBA00023163"/>
    </source>
</evidence>
<gene>
    <name evidence="7" type="ORF">QQX02_06405</name>
</gene>
<dbReference type="Pfam" id="PF00356">
    <property type="entry name" value="LacI"/>
    <property type="match status" value="1"/>
</dbReference>
<feature type="compositionally biased region" description="Basic and acidic residues" evidence="5">
    <location>
        <begin position="342"/>
        <end position="354"/>
    </location>
</feature>
<dbReference type="PANTHER" id="PTHR30146">
    <property type="entry name" value="LACI-RELATED TRANSCRIPTIONAL REPRESSOR"/>
    <property type="match status" value="1"/>
</dbReference>
<feature type="region of interest" description="Disordered" evidence="5">
    <location>
        <begin position="324"/>
        <end position="354"/>
    </location>
</feature>
<dbReference type="Gene3D" id="3.40.50.2300">
    <property type="match status" value="2"/>
</dbReference>
<evidence type="ECO:0000313" key="8">
    <source>
        <dbReference type="Proteomes" id="UP001172708"/>
    </source>
</evidence>
<keyword evidence="3 7" id="KW-0238">DNA-binding</keyword>
<feature type="domain" description="HTH lacI-type" evidence="6">
    <location>
        <begin position="6"/>
        <end position="63"/>
    </location>
</feature>
<dbReference type="PANTHER" id="PTHR30146:SF148">
    <property type="entry name" value="HTH-TYPE TRANSCRIPTIONAL REPRESSOR PURR-RELATED"/>
    <property type="match status" value="1"/>
</dbReference>
<proteinExistence type="predicted"/>
<protein>
    <submittedName>
        <fullName evidence="7">LacI family DNA-binding transcriptional regulator</fullName>
    </submittedName>
</protein>
<accession>A0ABT8GGJ8</accession>
<evidence type="ECO:0000256" key="2">
    <source>
        <dbReference type="ARBA" id="ARBA00023015"/>
    </source>
</evidence>
<evidence type="ECO:0000256" key="5">
    <source>
        <dbReference type="SAM" id="MobiDB-lite"/>
    </source>
</evidence>
<dbReference type="GO" id="GO:0003677">
    <property type="term" value="F:DNA binding"/>
    <property type="evidence" value="ECO:0007669"/>
    <property type="project" value="UniProtKB-KW"/>
</dbReference>
<sequence>MANKRVTLADVAAEAGVAVSTASLVLSGRGAAVRISTSSQQRVRDAAQRLGYRPNAVSVGLRKGHTSTLGFISDSVASSRLAGEMIKGAIEAARDRGFMVFVGETGGNTTLERQLLDAMFDRQVDGVILASMLTHGRDLPAELTRTPAVLLNIATEGDPALPVVLPAEHQAGRDAATTLVEAGHRDIHLIGAGPGPDDVRTISSAARQRLAGILEVLGENGLAPASGRDINQWLPPEGYRAASALLEKGVPGALLCFNDRLAMGAYQAVQERGLSIPGDVSVVSFDDASIAAWLHPGLTTFALPHRAMGKKAADLVVDVIEHDRRGTDQPAPGSGVHLIPMPKRDRDSVRHLNS</sequence>
<dbReference type="PROSITE" id="PS50932">
    <property type="entry name" value="HTH_LACI_2"/>
    <property type="match status" value="1"/>
</dbReference>
<dbReference type="SUPFAM" id="SSF53822">
    <property type="entry name" value="Periplasmic binding protein-like I"/>
    <property type="match status" value="1"/>
</dbReference>
<dbReference type="InterPro" id="IPR001761">
    <property type="entry name" value="Peripla_BP/Lac1_sug-bd_dom"/>
</dbReference>
<organism evidence="7 8">
    <name type="scientific">Demequina muriae</name>
    <dbReference type="NCBI Taxonomy" id="3051664"/>
    <lineage>
        <taxon>Bacteria</taxon>
        <taxon>Bacillati</taxon>
        <taxon>Actinomycetota</taxon>
        <taxon>Actinomycetes</taxon>
        <taxon>Micrococcales</taxon>
        <taxon>Demequinaceae</taxon>
        <taxon>Demequina</taxon>
    </lineage>
</organism>
<evidence type="ECO:0000256" key="1">
    <source>
        <dbReference type="ARBA" id="ARBA00022491"/>
    </source>
</evidence>
<reference evidence="7" key="1">
    <citation type="submission" date="2023-06" db="EMBL/GenBank/DDBJ databases">
        <title>Egi l300058.</title>
        <authorList>
            <person name="Gao L."/>
            <person name="Fang B.-Z."/>
            <person name="Li W.-J."/>
        </authorList>
    </citation>
    <scope>NUCLEOTIDE SEQUENCE</scope>
    <source>
        <strain evidence="7">EGI L300058</strain>
    </source>
</reference>
<dbReference type="RefSeq" id="WP_301141972.1">
    <property type="nucleotide sequence ID" value="NZ_JAUHQA010000001.1"/>
</dbReference>
<name>A0ABT8GGJ8_9MICO</name>
<keyword evidence="4" id="KW-0804">Transcription</keyword>
<dbReference type="InterPro" id="IPR028082">
    <property type="entry name" value="Peripla_BP_I"/>
</dbReference>